<feature type="compositionally biased region" description="Acidic residues" evidence="1">
    <location>
        <begin position="1"/>
        <end position="13"/>
    </location>
</feature>
<keyword evidence="3" id="KW-1185">Reference proteome</keyword>
<feature type="compositionally biased region" description="Low complexity" evidence="1">
    <location>
        <begin position="14"/>
        <end position="30"/>
    </location>
</feature>
<dbReference type="EMBL" id="AVOT02138371">
    <property type="protein sequence ID" value="MBW0590438.1"/>
    <property type="molecule type" value="Genomic_DNA"/>
</dbReference>
<organism evidence="2 3">
    <name type="scientific">Austropuccinia psidii MF-1</name>
    <dbReference type="NCBI Taxonomy" id="1389203"/>
    <lineage>
        <taxon>Eukaryota</taxon>
        <taxon>Fungi</taxon>
        <taxon>Dikarya</taxon>
        <taxon>Basidiomycota</taxon>
        <taxon>Pucciniomycotina</taxon>
        <taxon>Pucciniomycetes</taxon>
        <taxon>Pucciniales</taxon>
        <taxon>Sphaerophragmiaceae</taxon>
        <taxon>Austropuccinia</taxon>
    </lineage>
</organism>
<sequence length="114" mass="12664">MEVDSSENSEDSEASLSKSISSSDSLPSETELNKSKLALRSSRRLAIGRKTSTRKLHNPTTSLEIYDAIYLTCEHSQSNHYTTDECSKLFIPGSEDLPKFISKCTFKAINVQSN</sequence>
<evidence type="ECO:0000313" key="2">
    <source>
        <dbReference type="EMBL" id="MBW0590438.1"/>
    </source>
</evidence>
<reference evidence="2" key="1">
    <citation type="submission" date="2021-03" db="EMBL/GenBank/DDBJ databases">
        <title>Draft genome sequence of rust myrtle Austropuccinia psidii MF-1, a brazilian biotype.</title>
        <authorList>
            <person name="Quecine M.C."/>
            <person name="Pachon D.M.R."/>
            <person name="Bonatelli M.L."/>
            <person name="Correr F.H."/>
            <person name="Franceschini L.M."/>
            <person name="Leite T.F."/>
            <person name="Margarido G.R.A."/>
            <person name="Almeida C.A."/>
            <person name="Ferrarezi J.A."/>
            <person name="Labate C.A."/>
        </authorList>
    </citation>
    <scope>NUCLEOTIDE SEQUENCE</scope>
    <source>
        <strain evidence="2">MF-1</strain>
    </source>
</reference>
<feature type="region of interest" description="Disordered" evidence="1">
    <location>
        <begin position="1"/>
        <end position="34"/>
    </location>
</feature>
<gene>
    <name evidence="2" type="ORF">O181_130153</name>
</gene>
<proteinExistence type="predicted"/>
<protein>
    <submittedName>
        <fullName evidence="2">Uncharacterized protein</fullName>
    </submittedName>
</protein>
<dbReference type="Proteomes" id="UP000765509">
    <property type="component" value="Unassembled WGS sequence"/>
</dbReference>
<accession>A0A9Q3KZI6</accession>
<dbReference type="AlphaFoldDB" id="A0A9Q3KZI6"/>
<name>A0A9Q3KZI6_9BASI</name>
<comment type="caution">
    <text evidence="2">The sequence shown here is derived from an EMBL/GenBank/DDBJ whole genome shotgun (WGS) entry which is preliminary data.</text>
</comment>
<evidence type="ECO:0000256" key="1">
    <source>
        <dbReference type="SAM" id="MobiDB-lite"/>
    </source>
</evidence>
<evidence type="ECO:0000313" key="3">
    <source>
        <dbReference type="Proteomes" id="UP000765509"/>
    </source>
</evidence>